<keyword evidence="2" id="KW-1185">Reference proteome</keyword>
<reference evidence="1 2" key="1">
    <citation type="submission" date="2020-02" db="EMBL/GenBank/DDBJ databases">
        <authorList>
            <person name="Ferguson B K."/>
        </authorList>
    </citation>
    <scope>NUCLEOTIDE SEQUENCE [LARGE SCALE GENOMIC DNA]</scope>
</reference>
<dbReference type="GO" id="GO:0055085">
    <property type="term" value="P:transmembrane transport"/>
    <property type="evidence" value="ECO:0007669"/>
    <property type="project" value="InterPro"/>
</dbReference>
<dbReference type="OrthoDB" id="5062115at2759"/>
<feature type="non-terminal residue" evidence="1">
    <location>
        <position position="109"/>
    </location>
</feature>
<dbReference type="AlphaFoldDB" id="A0A6H5G145"/>
<gene>
    <name evidence="1" type="ORF">NTEN_LOCUS2266</name>
</gene>
<dbReference type="InterPro" id="IPR004156">
    <property type="entry name" value="OATP"/>
</dbReference>
<evidence type="ECO:0000313" key="2">
    <source>
        <dbReference type="Proteomes" id="UP000479000"/>
    </source>
</evidence>
<accession>A0A6H5G145</accession>
<protein>
    <submittedName>
        <fullName evidence="1">Uncharacterized protein</fullName>
    </submittedName>
</protein>
<sequence>MPFQIFPVLSMTTNNEPSAAKNKYQQVQPVSKRQRGKPHSACIIWDSSCGKKGNCWFYDKHAFRKNLNLTAAVKRFQLMVFLLYDCQKVYKQNDKEVTRFSFKVDEEKF</sequence>
<evidence type="ECO:0000313" key="1">
    <source>
        <dbReference type="EMBL" id="CAA9995475.1"/>
    </source>
</evidence>
<dbReference type="EMBL" id="CADCXU010003335">
    <property type="protein sequence ID" value="CAA9995475.1"/>
    <property type="molecule type" value="Genomic_DNA"/>
</dbReference>
<dbReference type="GO" id="GO:0016020">
    <property type="term" value="C:membrane"/>
    <property type="evidence" value="ECO:0007669"/>
    <property type="project" value="InterPro"/>
</dbReference>
<organism evidence="1 2">
    <name type="scientific">Nesidiocoris tenuis</name>
    <dbReference type="NCBI Taxonomy" id="355587"/>
    <lineage>
        <taxon>Eukaryota</taxon>
        <taxon>Metazoa</taxon>
        <taxon>Ecdysozoa</taxon>
        <taxon>Arthropoda</taxon>
        <taxon>Hexapoda</taxon>
        <taxon>Insecta</taxon>
        <taxon>Pterygota</taxon>
        <taxon>Neoptera</taxon>
        <taxon>Paraneoptera</taxon>
        <taxon>Hemiptera</taxon>
        <taxon>Heteroptera</taxon>
        <taxon>Panheteroptera</taxon>
        <taxon>Cimicomorpha</taxon>
        <taxon>Miridae</taxon>
        <taxon>Dicyphina</taxon>
        <taxon>Nesidiocoris</taxon>
    </lineage>
</organism>
<name>A0A6H5G145_9HEMI</name>
<dbReference type="Proteomes" id="UP000479000">
    <property type="component" value="Unassembled WGS sequence"/>
</dbReference>
<proteinExistence type="predicted"/>
<dbReference type="Pfam" id="PF03137">
    <property type="entry name" value="OATP"/>
    <property type="match status" value="1"/>
</dbReference>